<dbReference type="InterPro" id="IPR017871">
    <property type="entry name" value="ABC_transporter-like_CS"/>
</dbReference>
<feature type="domain" description="ABC transporter" evidence="5">
    <location>
        <begin position="3"/>
        <end position="209"/>
    </location>
</feature>
<dbReference type="Gene3D" id="3.40.50.300">
    <property type="entry name" value="P-loop containing nucleotide triphosphate hydrolases"/>
    <property type="match status" value="1"/>
</dbReference>
<keyword evidence="3" id="KW-0547">Nucleotide-binding</keyword>
<dbReference type="InterPro" id="IPR003439">
    <property type="entry name" value="ABC_transporter-like_ATP-bd"/>
</dbReference>
<name>A0A1I1A3A6_9FIRM</name>
<dbReference type="EMBL" id="FOJY01000021">
    <property type="protein sequence ID" value="SFB32479.1"/>
    <property type="molecule type" value="Genomic_DNA"/>
</dbReference>
<gene>
    <name evidence="6" type="ORF">SAMN05216249_1211</name>
</gene>
<protein>
    <submittedName>
        <fullName evidence="6">ABC-2 type transport system ATP-binding protein</fullName>
    </submittedName>
</protein>
<sequence length="209" mass="23107">MVINIKDYTKVIKNETILDNINLNFESGKIYGIKGKNGSGKTMLLRAVCGLINPSKGCVLIDKEVLGKDISFPKSVGALIENPGFIPNYTGKKNLCILGKIKGKVTEVDIDDILLKVGLKDAANKKFKEYSLGMKQKLGIAAALFEDPDLIILDEPTNALDEASIKGLRNILEEYKKRDKLIILTCHDSDELNFLSDEIIKIENGRVKL</sequence>
<dbReference type="PROSITE" id="PS00211">
    <property type="entry name" value="ABC_TRANSPORTER_1"/>
    <property type="match status" value="1"/>
</dbReference>
<dbReference type="SMART" id="SM00382">
    <property type="entry name" value="AAA"/>
    <property type="match status" value="1"/>
</dbReference>
<dbReference type="PROSITE" id="PS50893">
    <property type="entry name" value="ABC_TRANSPORTER_2"/>
    <property type="match status" value="1"/>
</dbReference>
<dbReference type="SUPFAM" id="SSF52540">
    <property type="entry name" value="P-loop containing nucleoside triphosphate hydrolases"/>
    <property type="match status" value="1"/>
</dbReference>
<proteinExistence type="inferred from homology"/>
<dbReference type="RefSeq" id="WP_092874110.1">
    <property type="nucleotide sequence ID" value="NZ_FOJY01000021.1"/>
</dbReference>
<dbReference type="InterPro" id="IPR003593">
    <property type="entry name" value="AAA+_ATPase"/>
</dbReference>
<evidence type="ECO:0000256" key="2">
    <source>
        <dbReference type="ARBA" id="ARBA00022448"/>
    </source>
</evidence>
<keyword evidence="7" id="KW-1185">Reference proteome</keyword>
<dbReference type="GO" id="GO:0016887">
    <property type="term" value="F:ATP hydrolysis activity"/>
    <property type="evidence" value="ECO:0007669"/>
    <property type="project" value="InterPro"/>
</dbReference>
<dbReference type="Proteomes" id="UP000198838">
    <property type="component" value="Unassembled WGS sequence"/>
</dbReference>
<dbReference type="OrthoDB" id="9809205at2"/>
<evidence type="ECO:0000256" key="4">
    <source>
        <dbReference type="ARBA" id="ARBA00022840"/>
    </source>
</evidence>
<keyword evidence="4 6" id="KW-0067">ATP-binding</keyword>
<evidence type="ECO:0000256" key="1">
    <source>
        <dbReference type="ARBA" id="ARBA00005417"/>
    </source>
</evidence>
<evidence type="ECO:0000313" key="6">
    <source>
        <dbReference type="EMBL" id="SFB32479.1"/>
    </source>
</evidence>
<comment type="similarity">
    <text evidence="1">Belongs to the ABC transporter superfamily.</text>
</comment>
<dbReference type="AlphaFoldDB" id="A0A1I1A3A6"/>
<dbReference type="PANTHER" id="PTHR43335:SF4">
    <property type="entry name" value="ABC TRANSPORTER, ATP-BINDING PROTEIN"/>
    <property type="match status" value="1"/>
</dbReference>
<dbReference type="STRING" id="1120918.SAMN05216249_1211"/>
<evidence type="ECO:0000259" key="5">
    <source>
        <dbReference type="PROSITE" id="PS50893"/>
    </source>
</evidence>
<evidence type="ECO:0000256" key="3">
    <source>
        <dbReference type="ARBA" id="ARBA00022741"/>
    </source>
</evidence>
<reference evidence="6 7" key="1">
    <citation type="submission" date="2016-10" db="EMBL/GenBank/DDBJ databases">
        <authorList>
            <person name="de Groot N.N."/>
        </authorList>
    </citation>
    <scope>NUCLEOTIDE SEQUENCE [LARGE SCALE GENOMIC DNA]</scope>
    <source>
        <strain evidence="6 7">DSM 5522</strain>
    </source>
</reference>
<accession>A0A1I1A3A6</accession>
<dbReference type="GO" id="GO:0005524">
    <property type="term" value="F:ATP binding"/>
    <property type="evidence" value="ECO:0007669"/>
    <property type="project" value="UniProtKB-KW"/>
</dbReference>
<dbReference type="PANTHER" id="PTHR43335">
    <property type="entry name" value="ABC TRANSPORTER, ATP-BINDING PROTEIN"/>
    <property type="match status" value="1"/>
</dbReference>
<dbReference type="InterPro" id="IPR027417">
    <property type="entry name" value="P-loop_NTPase"/>
</dbReference>
<keyword evidence="2" id="KW-0813">Transport</keyword>
<dbReference type="Pfam" id="PF00005">
    <property type="entry name" value="ABC_tran"/>
    <property type="match status" value="1"/>
</dbReference>
<organism evidence="6 7">
    <name type="scientific">Acetitomaculum ruminis DSM 5522</name>
    <dbReference type="NCBI Taxonomy" id="1120918"/>
    <lineage>
        <taxon>Bacteria</taxon>
        <taxon>Bacillati</taxon>
        <taxon>Bacillota</taxon>
        <taxon>Clostridia</taxon>
        <taxon>Lachnospirales</taxon>
        <taxon>Lachnospiraceae</taxon>
        <taxon>Acetitomaculum</taxon>
    </lineage>
</organism>
<evidence type="ECO:0000313" key="7">
    <source>
        <dbReference type="Proteomes" id="UP000198838"/>
    </source>
</evidence>